<dbReference type="OrthoDB" id="9784774at2"/>
<evidence type="ECO:0000313" key="5">
    <source>
        <dbReference type="EMBL" id="ASY16021.1"/>
    </source>
</evidence>
<evidence type="ECO:0000256" key="1">
    <source>
        <dbReference type="PIRSR" id="PIRSR601310-1"/>
    </source>
</evidence>
<gene>
    <name evidence="5" type="ORF">A1sIA56_03740</name>
</gene>
<dbReference type="PANTHER" id="PTHR46648:SF1">
    <property type="entry name" value="ADENOSINE 5'-MONOPHOSPHORAMIDASE HNT1"/>
    <property type="match status" value="1"/>
</dbReference>
<dbReference type="KEGG" id="psuf:A1sIA56_03740"/>
<dbReference type="AlphaFoldDB" id="A0A249KGV3"/>
<dbReference type="InterPro" id="IPR036265">
    <property type="entry name" value="HIT-like_sf"/>
</dbReference>
<organism evidence="5 6">
    <name type="scientific">Candidatus Planktophila sulfonica</name>
    <dbReference type="NCBI Taxonomy" id="1884904"/>
    <lineage>
        <taxon>Bacteria</taxon>
        <taxon>Bacillati</taxon>
        <taxon>Actinomycetota</taxon>
        <taxon>Actinomycetes</taxon>
        <taxon>Candidatus Nanopelagicales</taxon>
        <taxon>Candidatus Nanopelagicaceae</taxon>
        <taxon>Candidatus Planktophila</taxon>
    </lineage>
</organism>
<dbReference type="Gene3D" id="3.30.428.10">
    <property type="entry name" value="HIT-like"/>
    <property type="match status" value="1"/>
</dbReference>
<dbReference type="RefSeq" id="WP_095673612.1">
    <property type="nucleotide sequence ID" value="NZ_CP016773.1"/>
</dbReference>
<dbReference type="SUPFAM" id="SSF54197">
    <property type="entry name" value="HIT-like"/>
    <property type="match status" value="1"/>
</dbReference>
<dbReference type="PRINTS" id="PR00332">
    <property type="entry name" value="HISTRIAD"/>
</dbReference>
<dbReference type="InterPro" id="IPR011146">
    <property type="entry name" value="HIT-like"/>
</dbReference>
<dbReference type="InterPro" id="IPR039384">
    <property type="entry name" value="HINT"/>
</dbReference>
<sequence length="134" mass="15151">MSDCIFCKIVEGSIPSYKVYEDEHCYAFLDIFPANRGHTLVIPKNHVKDIHEADAQTYGRVASTAKVVADLLYAQLGSEGTSVFQMNRDAGWQTVFHLHMHVIPRWENDGLHKPWDIAPAAESDLLEVLQQITK</sequence>
<dbReference type="Pfam" id="PF01230">
    <property type="entry name" value="HIT"/>
    <property type="match status" value="1"/>
</dbReference>
<dbReference type="EMBL" id="CP016773">
    <property type="protein sequence ID" value="ASY16021.1"/>
    <property type="molecule type" value="Genomic_DNA"/>
</dbReference>
<dbReference type="CDD" id="cd01277">
    <property type="entry name" value="HINT_subgroup"/>
    <property type="match status" value="1"/>
</dbReference>
<keyword evidence="6" id="KW-1185">Reference proteome</keyword>
<evidence type="ECO:0000313" key="6">
    <source>
        <dbReference type="Proteomes" id="UP000217215"/>
    </source>
</evidence>
<proteinExistence type="predicted"/>
<feature type="active site" description="Tele-AMP-histidine intermediate" evidence="1">
    <location>
        <position position="99"/>
    </location>
</feature>
<feature type="domain" description="HIT" evidence="4">
    <location>
        <begin position="5"/>
        <end position="112"/>
    </location>
</feature>
<dbReference type="InterPro" id="IPR001310">
    <property type="entry name" value="Histidine_triad_HIT"/>
</dbReference>
<dbReference type="PROSITE" id="PS51084">
    <property type="entry name" value="HIT_2"/>
    <property type="match status" value="1"/>
</dbReference>
<dbReference type="PANTHER" id="PTHR46648">
    <property type="entry name" value="HIT FAMILY PROTEIN 1"/>
    <property type="match status" value="1"/>
</dbReference>
<reference evidence="5 6" key="1">
    <citation type="submission" date="2016-07" db="EMBL/GenBank/DDBJ databases">
        <title>High microdiversification within the ubiquitous acI lineage of Actinobacteria.</title>
        <authorList>
            <person name="Neuenschwander S.M."/>
            <person name="Salcher M."/>
            <person name="Ghai R."/>
            <person name="Pernthaler J."/>
        </authorList>
    </citation>
    <scope>NUCLEOTIDE SEQUENCE [LARGE SCALE GENOMIC DNA]</scope>
    <source>
        <strain evidence="5">MMS-IA-56</strain>
    </source>
</reference>
<evidence type="ECO:0000256" key="3">
    <source>
        <dbReference type="PROSITE-ProRule" id="PRU00464"/>
    </source>
</evidence>
<evidence type="ECO:0000256" key="2">
    <source>
        <dbReference type="PIRSR" id="PIRSR601310-3"/>
    </source>
</evidence>
<feature type="short sequence motif" description="Histidine triad motif" evidence="2 3">
    <location>
        <begin position="97"/>
        <end position="101"/>
    </location>
</feature>
<name>A0A249KGV3_9ACTN</name>
<evidence type="ECO:0000259" key="4">
    <source>
        <dbReference type="PROSITE" id="PS51084"/>
    </source>
</evidence>
<dbReference type="Proteomes" id="UP000217215">
    <property type="component" value="Chromosome"/>
</dbReference>
<accession>A0A249KGV3</accession>
<dbReference type="GO" id="GO:0003824">
    <property type="term" value="F:catalytic activity"/>
    <property type="evidence" value="ECO:0007669"/>
    <property type="project" value="InterPro"/>
</dbReference>
<protein>
    <submittedName>
        <fullName evidence="5">Histidine triad (HIT) family protein</fullName>
    </submittedName>
</protein>
<dbReference type="GO" id="GO:0009117">
    <property type="term" value="P:nucleotide metabolic process"/>
    <property type="evidence" value="ECO:0007669"/>
    <property type="project" value="TreeGrafter"/>
</dbReference>